<sequence length="418" mass="47141">MYLPEIELWLDQFNKDPADRPLAELLLSKVNYMNHTDVRVTLKKRITRVCKNSPSSAIYVERELQRTRHKKGLPPPMYREEKVPSKKPRRRVALRAVGAAKPAVQSLKNKRQVIGSEGVLAQALSSLCVQHAHKLMFHPSADEIRDNGVRKLIIVTDFIGSGDRVKRMLSSFWRVRSIRSWRSYGLAELVVVAVSGSKPGIEAVKRHPSKPTVITCYPCPTIFDSFDPSESDQILTLCADYGSFSGDPLGYGEVGALMAFEHSAPNNMPAIFTEQNISNVRPWSPLFINRSTEAFWLNPPYDEKSVDLKFETLGLPTIPQSMTYRQFNNAQRAAVLITAAVSKGRRSHIELIAVTDFPVKVLFQSMEMAEELGLINHRARLTQKGRALLDSLSPRRNKTTLVYGSKTHYYPTQLRAPI</sequence>
<evidence type="ECO:0000313" key="4">
    <source>
        <dbReference type="Proteomes" id="UP001236748"/>
    </source>
</evidence>
<dbReference type="RefSeq" id="WP_053158243.1">
    <property type="nucleotide sequence ID" value="NZ_CP117450.1"/>
</dbReference>
<dbReference type="EMBL" id="CP117450">
    <property type="protein sequence ID" value="WLH05185.1"/>
    <property type="molecule type" value="Genomic_DNA"/>
</dbReference>
<evidence type="ECO:0000313" key="3">
    <source>
        <dbReference type="EMBL" id="WLH05185.1"/>
    </source>
</evidence>
<dbReference type="InterPro" id="IPR057055">
    <property type="entry name" value="wHTH-PRTase_assoc"/>
</dbReference>
<organism evidence="3 4">
    <name type="scientific">Pseudomonas lurida</name>
    <dbReference type="NCBI Taxonomy" id="244566"/>
    <lineage>
        <taxon>Bacteria</taxon>
        <taxon>Pseudomonadati</taxon>
        <taxon>Pseudomonadota</taxon>
        <taxon>Gammaproteobacteria</taxon>
        <taxon>Pseudomonadales</taxon>
        <taxon>Pseudomonadaceae</taxon>
        <taxon>Pseudomonas</taxon>
    </lineage>
</organism>
<feature type="domain" description="PRTase associated wHTH" evidence="2">
    <location>
        <begin position="336"/>
        <end position="416"/>
    </location>
</feature>
<gene>
    <name evidence="3" type="ORF">PSH67_20370</name>
</gene>
<protein>
    <submittedName>
        <fullName evidence="3">Uncharacterized protein</fullName>
    </submittedName>
</protein>
<evidence type="ECO:0000259" key="2">
    <source>
        <dbReference type="Pfam" id="PF24409"/>
    </source>
</evidence>
<name>A0ABY9FPE6_9PSED</name>
<feature type="domain" description="PRTase-CE" evidence="1">
    <location>
        <begin position="7"/>
        <end position="287"/>
    </location>
</feature>
<evidence type="ECO:0000259" key="1">
    <source>
        <dbReference type="Pfam" id="PF24390"/>
    </source>
</evidence>
<proteinExistence type="predicted"/>
<dbReference type="Pfam" id="PF24390">
    <property type="entry name" value="PRTase-CE"/>
    <property type="match status" value="1"/>
</dbReference>
<accession>A0ABY9FPE6</accession>
<dbReference type="Pfam" id="PF24409">
    <property type="entry name" value="wHTH-PRTase_assc"/>
    <property type="match status" value="1"/>
</dbReference>
<dbReference type="InterPro" id="IPR056920">
    <property type="entry name" value="PRTase-CE"/>
</dbReference>
<reference evidence="3 4" key="1">
    <citation type="submission" date="2023-02" db="EMBL/GenBank/DDBJ databases">
        <title>Evolution of Hrp T3SS in non-pathogenic Pseudomonas fluorescens.</title>
        <authorList>
            <person name="Liao K."/>
            <person name="Wei H."/>
            <person name="Gu Y."/>
        </authorList>
    </citation>
    <scope>NUCLEOTIDE SEQUENCE [LARGE SCALE GENOMIC DNA]</scope>
    <source>
        <strain evidence="3 4">FP2043</strain>
    </source>
</reference>
<keyword evidence="4" id="KW-1185">Reference proteome</keyword>
<dbReference type="Proteomes" id="UP001236748">
    <property type="component" value="Chromosome"/>
</dbReference>